<dbReference type="Proteomes" id="UP000006729">
    <property type="component" value="Chromosome 6"/>
</dbReference>
<sequence length="100" mass="11694">MLSYILKHGRHYNSFSLLLTFSSLSLSNRNQPKHKSINPLIKTKSNRNSPSLLLFWCWQGISRLKLNNTRMTHSYGPATDYLFRIHDPRTYYRHAPCGAN</sequence>
<dbReference type="EMBL" id="CM009295">
    <property type="protein sequence ID" value="KAI9392387.1"/>
    <property type="molecule type" value="Genomic_DNA"/>
</dbReference>
<protein>
    <submittedName>
        <fullName evidence="1">Uncharacterized protein</fullName>
    </submittedName>
</protein>
<accession>A0ACC0ST48</accession>
<gene>
    <name evidence="1" type="ORF">POPTR_006G083850v4</name>
</gene>
<evidence type="ECO:0000313" key="1">
    <source>
        <dbReference type="EMBL" id="KAI9392387.1"/>
    </source>
</evidence>
<reference evidence="1 2" key="1">
    <citation type="journal article" date="2006" name="Science">
        <title>The genome of black cottonwood, Populus trichocarpa (Torr. &amp; Gray).</title>
        <authorList>
            <person name="Tuskan G.A."/>
            <person name="Difazio S."/>
            <person name="Jansson S."/>
            <person name="Bohlmann J."/>
            <person name="Grigoriev I."/>
            <person name="Hellsten U."/>
            <person name="Putnam N."/>
            <person name="Ralph S."/>
            <person name="Rombauts S."/>
            <person name="Salamov A."/>
            <person name="Schein J."/>
            <person name="Sterck L."/>
            <person name="Aerts A."/>
            <person name="Bhalerao R.R."/>
            <person name="Bhalerao R.P."/>
            <person name="Blaudez D."/>
            <person name="Boerjan W."/>
            <person name="Brun A."/>
            <person name="Brunner A."/>
            <person name="Busov V."/>
            <person name="Campbell M."/>
            <person name="Carlson J."/>
            <person name="Chalot M."/>
            <person name="Chapman J."/>
            <person name="Chen G.L."/>
            <person name="Cooper D."/>
            <person name="Coutinho P.M."/>
            <person name="Couturier J."/>
            <person name="Covert S."/>
            <person name="Cronk Q."/>
            <person name="Cunningham R."/>
            <person name="Davis J."/>
            <person name="Degroeve S."/>
            <person name="Dejardin A."/>
            <person name="Depamphilis C."/>
            <person name="Detter J."/>
            <person name="Dirks B."/>
            <person name="Dubchak I."/>
            <person name="Duplessis S."/>
            <person name="Ehlting J."/>
            <person name="Ellis B."/>
            <person name="Gendler K."/>
            <person name="Goodstein D."/>
            <person name="Gribskov M."/>
            <person name="Grimwood J."/>
            <person name="Groover A."/>
            <person name="Gunter L."/>
            <person name="Hamberger B."/>
            <person name="Heinze B."/>
            <person name="Helariutta Y."/>
            <person name="Henrissat B."/>
            <person name="Holligan D."/>
            <person name="Holt R."/>
            <person name="Huang W."/>
            <person name="Islam-Faridi N."/>
            <person name="Jones S."/>
            <person name="Jones-Rhoades M."/>
            <person name="Jorgensen R."/>
            <person name="Joshi C."/>
            <person name="Kangasjarvi J."/>
            <person name="Karlsson J."/>
            <person name="Kelleher C."/>
            <person name="Kirkpatrick R."/>
            <person name="Kirst M."/>
            <person name="Kohler A."/>
            <person name="Kalluri U."/>
            <person name="Larimer F."/>
            <person name="Leebens-Mack J."/>
            <person name="Leple J.C."/>
            <person name="Locascio P."/>
            <person name="Lou Y."/>
            <person name="Lucas S."/>
            <person name="Martin F."/>
            <person name="Montanini B."/>
            <person name="Napoli C."/>
            <person name="Nelson D.R."/>
            <person name="Nelson C."/>
            <person name="Nieminen K."/>
            <person name="Nilsson O."/>
            <person name="Pereda V."/>
            <person name="Peter G."/>
            <person name="Philippe R."/>
            <person name="Pilate G."/>
            <person name="Poliakov A."/>
            <person name="Razumovskaya J."/>
            <person name="Richardson P."/>
            <person name="Rinaldi C."/>
            <person name="Ritland K."/>
            <person name="Rouze P."/>
            <person name="Ryaboy D."/>
            <person name="Schmutz J."/>
            <person name="Schrader J."/>
            <person name="Segerman B."/>
            <person name="Shin H."/>
            <person name="Siddiqui A."/>
            <person name="Sterky F."/>
            <person name="Terry A."/>
            <person name="Tsai C.J."/>
            <person name="Uberbacher E."/>
            <person name="Unneberg P."/>
            <person name="Vahala J."/>
            <person name="Wall K."/>
            <person name="Wessler S."/>
            <person name="Yang G."/>
            <person name="Yin T."/>
            <person name="Douglas C."/>
            <person name="Marra M."/>
            <person name="Sandberg G."/>
            <person name="Van de Peer Y."/>
            <person name="Rokhsar D."/>
        </authorList>
    </citation>
    <scope>NUCLEOTIDE SEQUENCE [LARGE SCALE GENOMIC DNA]</scope>
    <source>
        <strain evidence="2">cv. Nisqually</strain>
    </source>
</reference>
<proteinExistence type="predicted"/>
<name>A0ACC0ST48_POPTR</name>
<comment type="caution">
    <text evidence="1">The sequence shown here is derived from an EMBL/GenBank/DDBJ whole genome shotgun (WGS) entry which is preliminary data.</text>
</comment>
<keyword evidence="2" id="KW-1185">Reference proteome</keyword>
<evidence type="ECO:0000313" key="2">
    <source>
        <dbReference type="Proteomes" id="UP000006729"/>
    </source>
</evidence>
<organism evidence="1 2">
    <name type="scientific">Populus trichocarpa</name>
    <name type="common">Western balsam poplar</name>
    <name type="synonym">Populus balsamifera subsp. trichocarpa</name>
    <dbReference type="NCBI Taxonomy" id="3694"/>
    <lineage>
        <taxon>Eukaryota</taxon>
        <taxon>Viridiplantae</taxon>
        <taxon>Streptophyta</taxon>
        <taxon>Embryophyta</taxon>
        <taxon>Tracheophyta</taxon>
        <taxon>Spermatophyta</taxon>
        <taxon>Magnoliopsida</taxon>
        <taxon>eudicotyledons</taxon>
        <taxon>Gunneridae</taxon>
        <taxon>Pentapetalae</taxon>
        <taxon>rosids</taxon>
        <taxon>fabids</taxon>
        <taxon>Malpighiales</taxon>
        <taxon>Salicaceae</taxon>
        <taxon>Saliceae</taxon>
        <taxon>Populus</taxon>
    </lineage>
</organism>